<dbReference type="EMBL" id="JAUQSY010000003">
    <property type="protein sequence ID" value="MDO7874083.1"/>
    <property type="molecule type" value="Genomic_DNA"/>
</dbReference>
<accession>A0ABT9B7A7</accession>
<evidence type="ECO:0000313" key="2">
    <source>
        <dbReference type="EMBL" id="MDO7874083.1"/>
    </source>
</evidence>
<keyword evidence="3" id="KW-1185">Reference proteome</keyword>
<evidence type="ECO:0000256" key="1">
    <source>
        <dbReference type="SAM" id="Phobius"/>
    </source>
</evidence>
<dbReference type="Proteomes" id="UP001176429">
    <property type="component" value="Unassembled WGS sequence"/>
</dbReference>
<gene>
    <name evidence="2" type="ORF">Q5H93_05010</name>
</gene>
<keyword evidence="1" id="KW-1133">Transmembrane helix</keyword>
<dbReference type="RefSeq" id="WP_305005400.1">
    <property type="nucleotide sequence ID" value="NZ_JAUQSY010000003.1"/>
</dbReference>
<organism evidence="2 3">
    <name type="scientific">Hymenobacter aranciens</name>
    <dbReference type="NCBI Taxonomy" id="3063996"/>
    <lineage>
        <taxon>Bacteria</taxon>
        <taxon>Pseudomonadati</taxon>
        <taxon>Bacteroidota</taxon>
        <taxon>Cytophagia</taxon>
        <taxon>Cytophagales</taxon>
        <taxon>Hymenobacteraceae</taxon>
        <taxon>Hymenobacter</taxon>
    </lineage>
</organism>
<proteinExistence type="predicted"/>
<name>A0ABT9B7A7_9BACT</name>
<evidence type="ECO:0000313" key="3">
    <source>
        <dbReference type="Proteomes" id="UP001176429"/>
    </source>
</evidence>
<sequence length="43" mass="4809">MKPAPASSLPPPLPSQTHQQRLSARVWSLFLLLLLTVLLLARF</sequence>
<feature type="transmembrane region" description="Helical" evidence="1">
    <location>
        <begin position="22"/>
        <end position="41"/>
    </location>
</feature>
<keyword evidence="1" id="KW-0472">Membrane</keyword>
<keyword evidence="1" id="KW-0812">Transmembrane</keyword>
<reference evidence="2" key="1">
    <citation type="submission" date="2023-07" db="EMBL/GenBank/DDBJ databases">
        <authorList>
            <person name="Kim M.K."/>
        </authorList>
    </citation>
    <scope>NUCLEOTIDE SEQUENCE</scope>
    <source>
        <strain evidence="2">ASUV-10-1</strain>
    </source>
</reference>
<protein>
    <submittedName>
        <fullName evidence="2">Uncharacterized protein</fullName>
    </submittedName>
</protein>
<comment type="caution">
    <text evidence="2">The sequence shown here is derived from an EMBL/GenBank/DDBJ whole genome shotgun (WGS) entry which is preliminary data.</text>
</comment>